<evidence type="ECO:0000259" key="1">
    <source>
        <dbReference type="Pfam" id="PF11716"/>
    </source>
</evidence>
<evidence type="ECO:0000313" key="2">
    <source>
        <dbReference type="EMBL" id="MBP2417937.1"/>
    </source>
</evidence>
<dbReference type="Gene3D" id="1.20.120.450">
    <property type="entry name" value="dinb family like domain"/>
    <property type="match status" value="1"/>
</dbReference>
<sequence length="204" mass="21046">MTATDVHAPRTAADDPRAALARTQAWVAGLLDGLTAEQQALPTPCDAFDVQALVAHLYGVADRVEAMGHGQPAASVPAFVEELPDDVAAGYRERARWSQVAWADDAALTRVVLAPFGPLPGHQVIGVYVSEQLTHGWDLAVATGQPAEAPADLVALAERSIRTVLDPLPRGGVVPFGPAVPPAAGSGPTARLAAYLGRTAPSAA</sequence>
<keyword evidence="3" id="KW-1185">Reference proteome</keyword>
<dbReference type="EMBL" id="JAGIOB010000001">
    <property type="protein sequence ID" value="MBP2417937.1"/>
    <property type="molecule type" value="Genomic_DNA"/>
</dbReference>
<proteinExistence type="predicted"/>
<dbReference type="NCBIfam" id="TIGR03083">
    <property type="entry name" value="maleylpyruvate isomerase family mycothiol-dependent enzyme"/>
    <property type="match status" value="1"/>
</dbReference>
<dbReference type="InterPro" id="IPR017520">
    <property type="entry name" value="CHP03086"/>
</dbReference>
<comment type="caution">
    <text evidence="2">The sequence shown here is derived from an EMBL/GenBank/DDBJ whole genome shotgun (WGS) entry which is preliminary data.</text>
</comment>
<dbReference type="InterPro" id="IPR024344">
    <property type="entry name" value="MDMPI_metal-binding"/>
</dbReference>
<evidence type="ECO:0000313" key="3">
    <source>
        <dbReference type="Proteomes" id="UP000758168"/>
    </source>
</evidence>
<dbReference type="Pfam" id="PF11716">
    <property type="entry name" value="MDMPI_N"/>
    <property type="match status" value="1"/>
</dbReference>
<dbReference type="RefSeq" id="WP_210057038.1">
    <property type="nucleotide sequence ID" value="NZ_BAAAMH010000010.1"/>
</dbReference>
<dbReference type="NCBIfam" id="TIGR03086">
    <property type="entry name" value="TIGR03086 family metal-binding protein"/>
    <property type="match status" value="1"/>
</dbReference>
<reference evidence="2 3" key="1">
    <citation type="submission" date="2021-03" db="EMBL/GenBank/DDBJ databases">
        <title>Sequencing the genomes of 1000 actinobacteria strains.</title>
        <authorList>
            <person name="Klenk H.-P."/>
        </authorList>
    </citation>
    <scope>NUCLEOTIDE SEQUENCE [LARGE SCALE GENOMIC DNA]</scope>
    <source>
        <strain evidence="2 3">DSM 12936</strain>
    </source>
</reference>
<dbReference type="SUPFAM" id="SSF109854">
    <property type="entry name" value="DinB/YfiT-like putative metalloenzymes"/>
    <property type="match status" value="1"/>
</dbReference>
<dbReference type="InterPro" id="IPR017517">
    <property type="entry name" value="Maleyloyr_isom"/>
</dbReference>
<name>A0ABS4ZA63_9ACTN</name>
<organism evidence="2 3">
    <name type="scientific">Microlunatus capsulatus</name>
    <dbReference type="NCBI Taxonomy" id="99117"/>
    <lineage>
        <taxon>Bacteria</taxon>
        <taxon>Bacillati</taxon>
        <taxon>Actinomycetota</taxon>
        <taxon>Actinomycetes</taxon>
        <taxon>Propionibacteriales</taxon>
        <taxon>Propionibacteriaceae</taxon>
        <taxon>Microlunatus</taxon>
    </lineage>
</organism>
<accession>A0ABS4ZA63</accession>
<gene>
    <name evidence="2" type="ORF">JOF54_002859</name>
</gene>
<feature type="domain" description="Mycothiol-dependent maleylpyruvate isomerase metal-binding" evidence="1">
    <location>
        <begin position="27"/>
        <end position="140"/>
    </location>
</feature>
<dbReference type="InterPro" id="IPR034660">
    <property type="entry name" value="DinB/YfiT-like"/>
</dbReference>
<protein>
    <submittedName>
        <fullName evidence="2">Uncharacterized protein (TIGR03086 family)</fullName>
    </submittedName>
</protein>
<dbReference type="Proteomes" id="UP000758168">
    <property type="component" value="Unassembled WGS sequence"/>
</dbReference>